<keyword evidence="3" id="KW-1185">Reference proteome</keyword>
<dbReference type="InterPro" id="IPR003477">
    <property type="entry name" value="PemK-like"/>
</dbReference>
<dbReference type="GO" id="GO:0016075">
    <property type="term" value="P:rRNA catabolic process"/>
    <property type="evidence" value="ECO:0007669"/>
    <property type="project" value="TreeGrafter"/>
</dbReference>
<name>A0A4Y8SCV2_9SPHI</name>
<dbReference type="InterPro" id="IPR011067">
    <property type="entry name" value="Plasmid_toxin/cell-grow_inhib"/>
</dbReference>
<organism evidence="2 3">
    <name type="scientific">Mucilaginibacter psychrotolerans</name>
    <dbReference type="NCBI Taxonomy" id="1524096"/>
    <lineage>
        <taxon>Bacteria</taxon>
        <taxon>Pseudomonadati</taxon>
        <taxon>Bacteroidota</taxon>
        <taxon>Sphingobacteriia</taxon>
        <taxon>Sphingobacteriales</taxon>
        <taxon>Sphingobacteriaceae</taxon>
        <taxon>Mucilaginibacter</taxon>
    </lineage>
</organism>
<dbReference type="GO" id="GO:0016787">
    <property type="term" value="F:hydrolase activity"/>
    <property type="evidence" value="ECO:0007669"/>
    <property type="project" value="UniProtKB-KW"/>
</dbReference>
<dbReference type="RefSeq" id="WP_133231847.1">
    <property type="nucleotide sequence ID" value="NZ_SOZE01000013.1"/>
</dbReference>
<dbReference type="SUPFAM" id="SSF50118">
    <property type="entry name" value="Cell growth inhibitor/plasmid maintenance toxic component"/>
    <property type="match status" value="1"/>
</dbReference>
<dbReference type="OrthoDB" id="9808744at2"/>
<evidence type="ECO:0000313" key="3">
    <source>
        <dbReference type="Proteomes" id="UP000297540"/>
    </source>
</evidence>
<dbReference type="GO" id="GO:0006402">
    <property type="term" value="P:mRNA catabolic process"/>
    <property type="evidence" value="ECO:0007669"/>
    <property type="project" value="TreeGrafter"/>
</dbReference>
<dbReference type="Pfam" id="PF02452">
    <property type="entry name" value="PemK_toxin"/>
    <property type="match status" value="1"/>
</dbReference>
<reference evidence="2 3" key="1">
    <citation type="journal article" date="2017" name="Int. J. Syst. Evol. Microbiol.">
        <title>Mucilaginibacterpsychrotolerans sp. nov., isolated from peatlands.</title>
        <authorList>
            <person name="Deng Y."/>
            <person name="Shen L."/>
            <person name="Xu B."/>
            <person name="Liu Y."/>
            <person name="Gu Z."/>
            <person name="Liu H."/>
            <person name="Zhou Y."/>
        </authorList>
    </citation>
    <scope>NUCLEOTIDE SEQUENCE [LARGE SCALE GENOMIC DNA]</scope>
    <source>
        <strain evidence="2 3">NH7-4</strain>
    </source>
</reference>
<keyword evidence="1" id="KW-0540">Nuclease</keyword>
<keyword evidence="1" id="KW-0378">Hydrolase</keyword>
<protein>
    <recommendedName>
        <fullName evidence="1">mRNA interferase</fullName>
        <ecNumber evidence="1">3.1.-.-</ecNumber>
    </recommendedName>
</protein>
<dbReference type="PIRSF" id="PIRSF033490">
    <property type="entry name" value="MazF"/>
    <property type="match status" value="1"/>
</dbReference>
<proteinExistence type="inferred from homology"/>
<comment type="caution">
    <text evidence="2">The sequence shown here is derived from an EMBL/GenBank/DDBJ whole genome shotgun (WGS) entry which is preliminary data.</text>
</comment>
<accession>A0A4Y8SCV2</accession>
<gene>
    <name evidence="2" type="ORF">E2R66_14275</name>
</gene>
<evidence type="ECO:0000313" key="2">
    <source>
        <dbReference type="EMBL" id="TFF36923.1"/>
    </source>
</evidence>
<dbReference type="GO" id="GO:0003677">
    <property type="term" value="F:DNA binding"/>
    <property type="evidence" value="ECO:0007669"/>
    <property type="project" value="InterPro"/>
</dbReference>
<dbReference type="EMBL" id="SOZE01000013">
    <property type="protein sequence ID" value="TFF36923.1"/>
    <property type="molecule type" value="Genomic_DNA"/>
</dbReference>
<keyword evidence="1" id="KW-0255">Endonuclease</keyword>
<dbReference type="Gene3D" id="2.30.30.110">
    <property type="match status" value="1"/>
</dbReference>
<comment type="similarity">
    <text evidence="1">Belongs to the PemK/MazF family.</text>
</comment>
<dbReference type="PANTHER" id="PTHR33988">
    <property type="entry name" value="ENDORIBONUCLEASE MAZF-RELATED"/>
    <property type="match status" value="1"/>
</dbReference>
<dbReference type="EC" id="3.1.-.-" evidence="1"/>
<sequence>MIKKWSVYRANLEPVIGSEQGKSRSVLVISEDAVNALLNVVNVIPITSRKQGRTIYPNETLIPAGTAGLPNESIALCYQIRTLDKQRLSHLYGEINSAKIQDEVIDALSFQLGI</sequence>
<dbReference type="GO" id="GO:0004521">
    <property type="term" value="F:RNA endonuclease activity"/>
    <property type="evidence" value="ECO:0007669"/>
    <property type="project" value="TreeGrafter"/>
</dbReference>
<dbReference type="AlphaFoldDB" id="A0A4Y8SCV2"/>
<evidence type="ECO:0000256" key="1">
    <source>
        <dbReference type="PIRNR" id="PIRNR033490"/>
    </source>
</evidence>
<comment type="function">
    <text evidence="1">Toxic component of a type II toxin-antitoxin (TA) system.</text>
</comment>
<dbReference type="Proteomes" id="UP000297540">
    <property type="component" value="Unassembled WGS sequence"/>
</dbReference>